<organism evidence="1 2">
    <name type="scientific">Microbacterium memoriense</name>
    <dbReference type="NCBI Taxonomy" id="2978350"/>
    <lineage>
        <taxon>Bacteria</taxon>
        <taxon>Bacillati</taxon>
        <taxon>Actinomycetota</taxon>
        <taxon>Actinomycetes</taxon>
        <taxon>Micrococcales</taxon>
        <taxon>Microbacteriaceae</taxon>
        <taxon>Microbacterium</taxon>
    </lineage>
</organism>
<evidence type="ECO:0000313" key="1">
    <source>
        <dbReference type="EMBL" id="MCT9002605.1"/>
    </source>
</evidence>
<comment type="caution">
    <text evidence="1">The sequence shown here is derived from an EMBL/GenBank/DDBJ whole genome shotgun (WGS) entry which is preliminary data.</text>
</comment>
<accession>A0ABT2PDU2</accession>
<evidence type="ECO:0000313" key="2">
    <source>
        <dbReference type="Proteomes" id="UP001300496"/>
    </source>
</evidence>
<evidence type="ECO:0008006" key="3">
    <source>
        <dbReference type="Google" id="ProtNLM"/>
    </source>
</evidence>
<dbReference type="Proteomes" id="UP001300496">
    <property type="component" value="Unassembled WGS sequence"/>
</dbReference>
<proteinExistence type="predicted"/>
<gene>
    <name evidence="1" type="ORF">N4R40_09550</name>
</gene>
<reference evidence="1 2" key="1">
    <citation type="journal article" date="2024" name="Int. J. Syst. Evol. Microbiol.">
        <title>Microbacterium memoriense sp. nov., a member of the Actinomycetota from marine beach sediment of the north coast of Portugal.</title>
        <authorList>
            <person name="Santos J.D.N.D."/>
            <person name="Klimek D."/>
            <person name="Calusinska M."/>
            <person name="Lobo-da-Cunha A."/>
            <person name="Catita J."/>
            <person name="Goncalves H."/>
            <person name="Gonzalez I."/>
            <person name="Lage O.M."/>
        </authorList>
    </citation>
    <scope>NUCLEOTIDE SEQUENCE [LARGE SCALE GENOMIC DNA]</scope>
    <source>
        <strain evidence="1 2">PMIC_1C1B</strain>
    </source>
</reference>
<keyword evidence="2" id="KW-1185">Reference proteome</keyword>
<protein>
    <recommendedName>
        <fullName evidence="3">VCBS repeat-containing protein</fullName>
    </recommendedName>
</protein>
<name>A0ABT2PDU2_9MICO</name>
<dbReference type="EMBL" id="JAODOR010000011">
    <property type="protein sequence ID" value="MCT9002605.1"/>
    <property type="molecule type" value="Genomic_DNA"/>
</dbReference>
<sequence>MSATPEPAPELTAADIAVWVTEAEWSYAPDGLGTPHTVALTGGVGSDDLGRPYSLGEAVGADLDGDGVIDAAIPITMVDGNAVHELWYIWRGIGVDSDPVAEQVIYPISRTTRCGDVTRAVTAVDGGLQLDVVLWMPHTDAARSCAEGGTGVLTRVIELSEIEGQFYPVQTAPVTAWGGVCPPTEWLDGSPEMGLATRVAPPASAPAATDPNRSAAVFGLREAPLLTAGGGSFFGFIQDYVETDPVRMHCAFAD</sequence>
<dbReference type="RefSeq" id="WP_261607144.1">
    <property type="nucleotide sequence ID" value="NZ_JAODOR010000011.1"/>
</dbReference>